<evidence type="ECO:0000313" key="2">
    <source>
        <dbReference type="Proteomes" id="UP000221165"/>
    </source>
</evidence>
<name>A0A2C6KG86_9APIC</name>
<dbReference type="AlphaFoldDB" id="A0A2C6KG86"/>
<dbReference type="Proteomes" id="UP000221165">
    <property type="component" value="Unassembled WGS sequence"/>
</dbReference>
<dbReference type="EMBL" id="MIGC01003403">
    <property type="protein sequence ID" value="PHJ19500.1"/>
    <property type="molecule type" value="Genomic_DNA"/>
</dbReference>
<sequence>MSSSEFEPWLPLEEISGFRPRNPPRRSPRMTELLYLVSVVPPWVRCCSWLASRAPVPLLAALFLSWPVAVLFPPRRSAAGLRCLCLFAAGAFSAPGRPRSSVVCPALRCFW</sequence>
<organism evidence="1 2">
    <name type="scientific">Cystoisospora suis</name>
    <dbReference type="NCBI Taxonomy" id="483139"/>
    <lineage>
        <taxon>Eukaryota</taxon>
        <taxon>Sar</taxon>
        <taxon>Alveolata</taxon>
        <taxon>Apicomplexa</taxon>
        <taxon>Conoidasida</taxon>
        <taxon>Coccidia</taxon>
        <taxon>Eucoccidiorida</taxon>
        <taxon>Eimeriorina</taxon>
        <taxon>Sarcocystidae</taxon>
        <taxon>Cystoisospora</taxon>
    </lineage>
</organism>
<dbReference type="VEuPathDB" id="ToxoDB:CSUI_006672"/>
<proteinExistence type="predicted"/>
<dbReference type="GeneID" id="94430037"/>
<gene>
    <name evidence="1" type="ORF">CSUI_006672</name>
</gene>
<evidence type="ECO:0000313" key="1">
    <source>
        <dbReference type="EMBL" id="PHJ19500.1"/>
    </source>
</evidence>
<keyword evidence="2" id="KW-1185">Reference proteome</keyword>
<accession>A0A2C6KG86</accession>
<protein>
    <submittedName>
        <fullName evidence="1">Uncharacterized protein</fullName>
    </submittedName>
</protein>
<reference evidence="1 2" key="1">
    <citation type="journal article" date="2017" name="Int. J. Parasitol.">
        <title>The genome of the protozoan parasite Cystoisospora suis and a reverse vaccinology approach to identify vaccine candidates.</title>
        <authorList>
            <person name="Palmieri N."/>
            <person name="Shrestha A."/>
            <person name="Ruttkowski B."/>
            <person name="Beck T."/>
            <person name="Vogl C."/>
            <person name="Tomley F."/>
            <person name="Blake D.P."/>
            <person name="Joachim A."/>
        </authorList>
    </citation>
    <scope>NUCLEOTIDE SEQUENCE [LARGE SCALE GENOMIC DNA]</scope>
    <source>
        <strain evidence="1 2">Wien I</strain>
    </source>
</reference>
<dbReference type="RefSeq" id="XP_067921199.1">
    <property type="nucleotide sequence ID" value="XM_068066826.1"/>
</dbReference>
<comment type="caution">
    <text evidence="1">The sequence shown here is derived from an EMBL/GenBank/DDBJ whole genome shotgun (WGS) entry which is preliminary data.</text>
</comment>